<dbReference type="CDD" id="cd03442">
    <property type="entry name" value="BFIT_BACH"/>
    <property type="match status" value="1"/>
</dbReference>
<evidence type="ECO:0000259" key="4">
    <source>
        <dbReference type="PROSITE" id="PS51770"/>
    </source>
</evidence>
<dbReference type="InterPro" id="IPR006683">
    <property type="entry name" value="Thioestr_dom"/>
</dbReference>
<dbReference type="InterPro" id="IPR033120">
    <property type="entry name" value="HOTDOG_ACOT"/>
</dbReference>
<evidence type="ECO:0000256" key="1">
    <source>
        <dbReference type="ARBA" id="ARBA00010458"/>
    </source>
</evidence>
<reference evidence="5 6" key="1">
    <citation type="submission" date="2020-12" db="EMBL/GenBank/DDBJ databases">
        <title>Vagococcus allomyrinae sp. nov. and Enterococcus lavae sp. nov., isolated from the larvae of Allomyrina dichotoma.</title>
        <authorList>
            <person name="Lee S.D."/>
        </authorList>
    </citation>
    <scope>NUCLEOTIDE SEQUENCE [LARGE SCALE GENOMIC DNA]</scope>
    <source>
        <strain evidence="5 6">BWM-S5</strain>
    </source>
</reference>
<evidence type="ECO:0000313" key="6">
    <source>
        <dbReference type="Proteomes" id="UP000673375"/>
    </source>
</evidence>
<keyword evidence="2 3" id="KW-0378">Hydrolase</keyword>
<dbReference type="Pfam" id="PF03061">
    <property type="entry name" value="4HBT"/>
    <property type="match status" value="1"/>
</dbReference>
<dbReference type="InterPro" id="IPR029069">
    <property type="entry name" value="HotDog_dom_sf"/>
</dbReference>
<dbReference type="InterPro" id="IPR040170">
    <property type="entry name" value="Cytosol_ACT"/>
</dbReference>
<name>A0ABS4CNH0_9ENTE</name>
<evidence type="ECO:0000313" key="5">
    <source>
        <dbReference type="EMBL" id="MBP1048005.1"/>
    </source>
</evidence>
<keyword evidence="6" id="KW-1185">Reference proteome</keyword>
<dbReference type="Proteomes" id="UP000673375">
    <property type="component" value="Unassembled WGS sequence"/>
</dbReference>
<proteinExistence type="inferred from homology"/>
<accession>A0ABS4CNH0</accession>
<protein>
    <submittedName>
        <fullName evidence="5">Acyl-CoA thioesterase</fullName>
    </submittedName>
</protein>
<evidence type="ECO:0000256" key="3">
    <source>
        <dbReference type="PROSITE-ProRule" id="PRU01106"/>
    </source>
</evidence>
<gene>
    <name evidence="5" type="ORF">I6N96_17070</name>
</gene>
<dbReference type="PANTHER" id="PTHR11049:SF24">
    <property type="entry name" value="CYTOSOLIC ACYL COENZYME A THIOESTER HYDROLASE"/>
    <property type="match status" value="1"/>
</dbReference>
<dbReference type="RefSeq" id="WP_209558782.1">
    <property type="nucleotide sequence ID" value="NZ_JAEDXU010000011.1"/>
</dbReference>
<sequence length="163" mass="18274">MKCSETRSVQTHIITFPYLNFHETLFGGQLMAWLDETAGISAIRLARVPIVTASVDHLDFLAPLKAGHSVCIETFISGAGRRSMEVFAKVIGEDLVSGERYLAGTSFMTFVVPKGHELPMIEPVTEEERFICAGYEERRAVRQQKRSESLDFAAHIDLDTPWK</sequence>
<dbReference type="PROSITE" id="PS51770">
    <property type="entry name" value="HOTDOG_ACOT"/>
    <property type="match status" value="1"/>
</dbReference>
<dbReference type="Gene3D" id="3.10.129.10">
    <property type="entry name" value="Hotdog Thioesterase"/>
    <property type="match status" value="1"/>
</dbReference>
<evidence type="ECO:0000256" key="2">
    <source>
        <dbReference type="ARBA" id="ARBA00022801"/>
    </source>
</evidence>
<comment type="caution">
    <text evidence="5">The sequence shown here is derived from an EMBL/GenBank/DDBJ whole genome shotgun (WGS) entry which is preliminary data.</text>
</comment>
<feature type="domain" description="HotDog ACOT-type" evidence="4">
    <location>
        <begin position="4"/>
        <end position="116"/>
    </location>
</feature>
<dbReference type="SUPFAM" id="SSF54637">
    <property type="entry name" value="Thioesterase/thiol ester dehydrase-isomerase"/>
    <property type="match status" value="1"/>
</dbReference>
<comment type="similarity">
    <text evidence="1">Belongs to the acyl coenzyme A hydrolase family.</text>
</comment>
<organism evidence="5 6">
    <name type="scientific">Enterococcus larvae</name>
    <dbReference type="NCBI Taxonomy" id="2794352"/>
    <lineage>
        <taxon>Bacteria</taxon>
        <taxon>Bacillati</taxon>
        <taxon>Bacillota</taxon>
        <taxon>Bacilli</taxon>
        <taxon>Lactobacillales</taxon>
        <taxon>Enterococcaceae</taxon>
        <taxon>Enterococcus</taxon>
    </lineage>
</organism>
<dbReference type="EMBL" id="JAEDXU010000011">
    <property type="protein sequence ID" value="MBP1048005.1"/>
    <property type="molecule type" value="Genomic_DNA"/>
</dbReference>
<dbReference type="PANTHER" id="PTHR11049">
    <property type="entry name" value="ACYL COENZYME A THIOESTER HYDROLASE"/>
    <property type="match status" value="1"/>
</dbReference>